<keyword evidence="8 11" id="KW-1133">Transmembrane helix</keyword>
<evidence type="ECO:0000256" key="10">
    <source>
        <dbReference type="ARBA" id="ARBA00023136"/>
    </source>
</evidence>
<proteinExistence type="inferred from homology"/>
<evidence type="ECO:0000259" key="12">
    <source>
        <dbReference type="SMART" id="SM00228"/>
    </source>
</evidence>
<comment type="caution">
    <text evidence="13">The sequence shown here is derived from an EMBL/GenBank/DDBJ whole genome shotgun (WGS) entry which is preliminary data.</text>
</comment>
<organism evidence="13 14">
    <name type="scientific">Clostridium senegalense</name>
    <dbReference type="NCBI Taxonomy" id="1465809"/>
    <lineage>
        <taxon>Bacteria</taxon>
        <taxon>Bacillati</taxon>
        <taxon>Bacillota</taxon>
        <taxon>Clostridia</taxon>
        <taxon>Eubacteriales</taxon>
        <taxon>Clostridiaceae</taxon>
        <taxon>Clostridium</taxon>
    </lineage>
</organism>
<keyword evidence="10 11" id="KW-0472">Membrane</keyword>
<keyword evidence="5 11" id="KW-0812">Transmembrane</keyword>
<feature type="domain" description="PDZ" evidence="12">
    <location>
        <begin position="112"/>
        <end position="184"/>
    </location>
</feature>
<feature type="transmembrane region" description="Helical" evidence="11">
    <location>
        <begin position="319"/>
        <end position="336"/>
    </location>
</feature>
<dbReference type="Proteomes" id="UP000481872">
    <property type="component" value="Unassembled WGS sequence"/>
</dbReference>
<evidence type="ECO:0000313" key="13">
    <source>
        <dbReference type="EMBL" id="NEU03336.1"/>
    </source>
</evidence>
<reference evidence="13 14" key="1">
    <citation type="submission" date="2020-02" db="EMBL/GenBank/DDBJ databases">
        <title>Genome assembly of a novel Clostridium senegalense strain.</title>
        <authorList>
            <person name="Gupta T.B."/>
            <person name="Jauregui R."/>
            <person name="Maclean P."/>
            <person name="Nawarathana A."/>
            <person name="Brightwell G."/>
        </authorList>
    </citation>
    <scope>NUCLEOTIDE SEQUENCE [LARGE SCALE GENOMIC DNA]</scope>
    <source>
        <strain evidence="13 14">AGRFS4</strain>
    </source>
</reference>
<comment type="cofactor">
    <cofactor evidence="1 11">
        <name>Zn(2+)</name>
        <dbReference type="ChEBI" id="CHEBI:29105"/>
    </cofactor>
</comment>
<name>A0A6M0GXK8_9CLOT</name>
<feature type="transmembrane region" description="Helical" evidence="11">
    <location>
        <begin position="280"/>
        <end position="307"/>
    </location>
</feature>
<dbReference type="Pfam" id="PF17820">
    <property type="entry name" value="PDZ_6"/>
    <property type="match status" value="1"/>
</dbReference>
<feature type="transmembrane region" description="Helical" evidence="11">
    <location>
        <begin position="98"/>
        <end position="119"/>
    </location>
</feature>
<evidence type="ECO:0000256" key="2">
    <source>
        <dbReference type="ARBA" id="ARBA00004141"/>
    </source>
</evidence>
<keyword evidence="6 11" id="KW-0378">Hydrolase</keyword>
<dbReference type="GO" id="GO:0006508">
    <property type="term" value="P:proteolysis"/>
    <property type="evidence" value="ECO:0007669"/>
    <property type="project" value="UniProtKB-KW"/>
</dbReference>
<protein>
    <recommendedName>
        <fullName evidence="11">Zinc metalloprotease</fullName>
        <ecNumber evidence="11">3.4.24.-</ecNumber>
    </recommendedName>
</protein>
<keyword evidence="7 11" id="KW-0862">Zinc</keyword>
<dbReference type="InterPro" id="IPR041489">
    <property type="entry name" value="PDZ_6"/>
</dbReference>
<feature type="transmembrane region" description="Helical" evidence="11">
    <location>
        <begin position="12"/>
        <end position="32"/>
    </location>
</feature>
<dbReference type="SMART" id="SM00228">
    <property type="entry name" value="PDZ"/>
    <property type="match status" value="1"/>
</dbReference>
<evidence type="ECO:0000256" key="5">
    <source>
        <dbReference type="ARBA" id="ARBA00022692"/>
    </source>
</evidence>
<evidence type="ECO:0000256" key="7">
    <source>
        <dbReference type="ARBA" id="ARBA00022833"/>
    </source>
</evidence>
<dbReference type="InterPro" id="IPR004387">
    <property type="entry name" value="Pept_M50_Zn"/>
</dbReference>
<dbReference type="EC" id="3.4.24.-" evidence="11"/>
<dbReference type="GO" id="GO:0016020">
    <property type="term" value="C:membrane"/>
    <property type="evidence" value="ECO:0007669"/>
    <property type="project" value="UniProtKB-SubCell"/>
</dbReference>
<comment type="similarity">
    <text evidence="3 11">Belongs to the peptidase M50B family.</text>
</comment>
<keyword evidence="9 11" id="KW-0482">Metalloprotease</keyword>
<dbReference type="CDD" id="cd06163">
    <property type="entry name" value="S2P-M50_PDZ_RseP-like"/>
    <property type="match status" value="1"/>
</dbReference>
<dbReference type="Gene3D" id="2.30.42.10">
    <property type="match status" value="1"/>
</dbReference>
<dbReference type="Pfam" id="PF02163">
    <property type="entry name" value="Peptidase_M50"/>
    <property type="match status" value="1"/>
</dbReference>
<evidence type="ECO:0000256" key="3">
    <source>
        <dbReference type="ARBA" id="ARBA00007931"/>
    </source>
</evidence>
<sequence length="345" mass="38592">MGVLFENIGHILMAIIAFGVLVVVHEFGHFILAKINDVRVDEFSIGMGPKLFGIKGKETEYKICLLPIGGYVKMYGEDDEVTTVDPRAYANKNSWQKLSIVLAGPIMNIFLAIFLFGFVGNVEGIHVPTVSDIIKDSPAYTAGVEKGDIIKLVDDKKITTWNDFATKVMLSEGEELKITIERNGDYKNLNLKPVFSKEENQFLIGIYPELKTPTIGEAFKYGVDQTISLTKQTFQFFGRLFKGKISSDDFGGPISIIRISTAVARQGVTNLMFLGAYLSIQLAIFNIIPFPALDGGWTLILILQIITRREFNKEVIARINYYGYMALMGLMIFMLVKDIVNPIQF</sequence>
<dbReference type="AlphaFoldDB" id="A0A6M0GXK8"/>
<dbReference type="CDD" id="cd23081">
    <property type="entry name" value="cpPDZ_EcRseP-like"/>
    <property type="match status" value="1"/>
</dbReference>
<evidence type="ECO:0000256" key="11">
    <source>
        <dbReference type="RuleBase" id="RU362031"/>
    </source>
</evidence>
<accession>A0A6M0GXK8</accession>
<keyword evidence="4 13" id="KW-0645">Protease</keyword>
<evidence type="ECO:0000256" key="6">
    <source>
        <dbReference type="ARBA" id="ARBA00022801"/>
    </source>
</evidence>
<comment type="subcellular location">
    <subcellularLocation>
        <location evidence="2">Membrane</location>
        <topology evidence="2">Multi-pass membrane protein</topology>
    </subcellularLocation>
</comment>
<gene>
    <name evidence="13" type="primary">rseP</name>
    <name evidence="13" type="ORF">G3M99_00420</name>
</gene>
<keyword evidence="11" id="KW-0479">Metal-binding</keyword>
<evidence type="ECO:0000256" key="8">
    <source>
        <dbReference type="ARBA" id="ARBA00022989"/>
    </source>
</evidence>
<dbReference type="SUPFAM" id="SSF50156">
    <property type="entry name" value="PDZ domain-like"/>
    <property type="match status" value="1"/>
</dbReference>
<dbReference type="PANTHER" id="PTHR42837:SF2">
    <property type="entry name" value="MEMBRANE METALLOPROTEASE ARASP2, CHLOROPLASTIC-RELATED"/>
    <property type="match status" value="1"/>
</dbReference>
<dbReference type="InterPro" id="IPR001478">
    <property type="entry name" value="PDZ"/>
</dbReference>
<dbReference type="NCBIfam" id="TIGR00054">
    <property type="entry name" value="RIP metalloprotease RseP"/>
    <property type="match status" value="1"/>
</dbReference>
<dbReference type="PANTHER" id="PTHR42837">
    <property type="entry name" value="REGULATOR OF SIGMA-E PROTEASE RSEP"/>
    <property type="match status" value="1"/>
</dbReference>
<dbReference type="GO" id="GO:0004222">
    <property type="term" value="F:metalloendopeptidase activity"/>
    <property type="evidence" value="ECO:0007669"/>
    <property type="project" value="InterPro"/>
</dbReference>
<evidence type="ECO:0000256" key="4">
    <source>
        <dbReference type="ARBA" id="ARBA00022670"/>
    </source>
</evidence>
<dbReference type="InterPro" id="IPR008915">
    <property type="entry name" value="Peptidase_M50"/>
</dbReference>
<evidence type="ECO:0000256" key="1">
    <source>
        <dbReference type="ARBA" id="ARBA00001947"/>
    </source>
</evidence>
<dbReference type="GO" id="GO:0046872">
    <property type="term" value="F:metal ion binding"/>
    <property type="evidence" value="ECO:0007669"/>
    <property type="project" value="UniProtKB-KW"/>
</dbReference>
<dbReference type="EMBL" id="JAAGPU010000001">
    <property type="protein sequence ID" value="NEU03336.1"/>
    <property type="molecule type" value="Genomic_DNA"/>
</dbReference>
<evidence type="ECO:0000256" key="9">
    <source>
        <dbReference type="ARBA" id="ARBA00023049"/>
    </source>
</evidence>
<evidence type="ECO:0000313" key="14">
    <source>
        <dbReference type="Proteomes" id="UP000481872"/>
    </source>
</evidence>
<keyword evidence="14" id="KW-1185">Reference proteome</keyword>
<dbReference type="InterPro" id="IPR036034">
    <property type="entry name" value="PDZ_sf"/>
</dbReference>
<dbReference type="RefSeq" id="WP_061995033.1">
    <property type="nucleotide sequence ID" value="NZ_JAAGPU010000001.1"/>
</dbReference>